<comment type="caution">
    <text evidence="4">The sequence shown here is derived from an EMBL/GenBank/DDBJ whole genome shotgun (WGS) entry which is preliminary data.</text>
</comment>
<sequence length="404" mass="44119">MSSLVLWLRSNMTSNTLKLSAAFVDSSRPLSTVTFPESSYVLSIAELQSHYAAAASSPSNAICILDKSDPRVIVRSLPGHTEGISYMRTARLLQGAHDVLLSCGADGRVKTWDERAGTVGVQMQNLGRRVPLLCCDASPNGNLVAAGTALQGEDAVILYWDPRNPSAPLRRHTSTHSDDITAVHFAQHGSAITLLSASSDGLLCTSNPLEENEDESNTAIGNWGCSISKAGWLHRDSGLDGSGIWAASDMETLSFWSDEVSLERNHPIGADVESLASLDSSIKSNKLVESGWYNRTQHFLGGDIALVSPHQSDDQWSLEQLYTRGHSEIVRSILWDEDAGLLLSGGEDARLIVWSSPVQFSQNGTGHHVDMDVEPPQKREFDDRTKENTYRLIIQRHGIFRARA</sequence>
<evidence type="ECO:0000256" key="3">
    <source>
        <dbReference type="PROSITE-ProRule" id="PRU00221"/>
    </source>
</evidence>
<keyword evidence="2" id="KW-0677">Repeat</keyword>
<reference evidence="4" key="1">
    <citation type="submission" date="2016-06" db="EMBL/GenBank/DDBJ databases">
        <title>Draft Genome sequence of the fungus Inonotus baumii.</title>
        <authorList>
            <person name="Zhu H."/>
            <person name="Lin W."/>
        </authorList>
    </citation>
    <scope>NUCLEOTIDE SEQUENCE</scope>
    <source>
        <strain evidence="4">821</strain>
    </source>
</reference>
<dbReference type="PANTHER" id="PTHR22889:SF0">
    <property type="entry name" value="WD REPEAT-CONTAINING PROTEIN 89"/>
    <property type="match status" value="1"/>
</dbReference>
<dbReference type="EMBL" id="LNZH02000215">
    <property type="protein sequence ID" value="OCB84533.1"/>
    <property type="molecule type" value="Genomic_DNA"/>
</dbReference>
<dbReference type="InterPro" id="IPR001680">
    <property type="entry name" value="WD40_rpt"/>
</dbReference>
<proteinExistence type="predicted"/>
<dbReference type="Pfam" id="PF00400">
    <property type="entry name" value="WD40"/>
    <property type="match status" value="2"/>
</dbReference>
<organism evidence="4 5">
    <name type="scientific">Sanghuangporus baumii</name>
    <name type="common">Phellinus baumii</name>
    <dbReference type="NCBI Taxonomy" id="108892"/>
    <lineage>
        <taxon>Eukaryota</taxon>
        <taxon>Fungi</taxon>
        <taxon>Dikarya</taxon>
        <taxon>Basidiomycota</taxon>
        <taxon>Agaricomycotina</taxon>
        <taxon>Agaricomycetes</taxon>
        <taxon>Hymenochaetales</taxon>
        <taxon>Hymenochaetaceae</taxon>
        <taxon>Sanghuangporus</taxon>
    </lineage>
</organism>
<dbReference type="InterPro" id="IPR039328">
    <property type="entry name" value="WDR89"/>
</dbReference>
<evidence type="ECO:0000313" key="5">
    <source>
        <dbReference type="Proteomes" id="UP000757232"/>
    </source>
</evidence>
<evidence type="ECO:0000256" key="2">
    <source>
        <dbReference type="ARBA" id="ARBA00022737"/>
    </source>
</evidence>
<evidence type="ECO:0000313" key="4">
    <source>
        <dbReference type="EMBL" id="OCB84533.1"/>
    </source>
</evidence>
<protein>
    <submittedName>
        <fullName evidence="4">WD40 repeat-like protein</fullName>
    </submittedName>
</protein>
<evidence type="ECO:0000256" key="1">
    <source>
        <dbReference type="ARBA" id="ARBA00022574"/>
    </source>
</evidence>
<dbReference type="PROSITE" id="PS50294">
    <property type="entry name" value="WD_REPEATS_REGION"/>
    <property type="match status" value="1"/>
</dbReference>
<dbReference type="SMART" id="SM00320">
    <property type="entry name" value="WD40"/>
    <property type="match status" value="3"/>
</dbReference>
<keyword evidence="5" id="KW-1185">Reference proteome</keyword>
<feature type="repeat" description="WD" evidence="3">
    <location>
        <begin position="323"/>
        <end position="355"/>
    </location>
</feature>
<accession>A0A9Q5HR95</accession>
<dbReference type="PANTHER" id="PTHR22889">
    <property type="entry name" value="WD REPEAT-CONTAINING PROTEIN 89"/>
    <property type="match status" value="1"/>
</dbReference>
<dbReference type="SUPFAM" id="SSF50978">
    <property type="entry name" value="WD40 repeat-like"/>
    <property type="match status" value="1"/>
</dbReference>
<dbReference type="AlphaFoldDB" id="A0A9Q5HR95"/>
<gene>
    <name evidence="4" type="ORF">A7U60_g8519</name>
</gene>
<dbReference type="OrthoDB" id="25131at2759"/>
<dbReference type="Gene3D" id="2.130.10.10">
    <property type="entry name" value="YVTN repeat-like/Quinoprotein amine dehydrogenase"/>
    <property type="match status" value="2"/>
</dbReference>
<dbReference type="Proteomes" id="UP000757232">
    <property type="component" value="Unassembled WGS sequence"/>
</dbReference>
<keyword evidence="1 3" id="KW-0853">WD repeat</keyword>
<dbReference type="InterPro" id="IPR015943">
    <property type="entry name" value="WD40/YVTN_repeat-like_dom_sf"/>
</dbReference>
<name>A0A9Q5HR95_SANBA</name>
<dbReference type="PROSITE" id="PS50082">
    <property type="entry name" value="WD_REPEATS_2"/>
    <property type="match status" value="1"/>
</dbReference>
<dbReference type="InterPro" id="IPR036322">
    <property type="entry name" value="WD40_repeat_dom_sf"/>
</dbReference>